<dbReference type="Pfam" id="PF05135">
    <property type="entry name" value="Phage_connect_1"/>
    <property type="match status" value="1"/>
</dbReference>
<dbReference type="Gene3D" id="1.10.3230.30">
    <property type="entry name" value="Phage gp6-like head-tail connector protein"/>
    <property type="match status" value="1"/>
</dbReference>
<dbReference type="InterPro" id="IPR021146">
    <property type="entry name" value="Phage_gp6-like_head-tail"/>
</dbReference>
<dbReference type="InterPro" id="IPR006450">
    <property type="entry name" value="Phage_HK97_gp6-like"/>
</dbReference>
<accession>A0A8S5Q0K2</accession>
<protein>
    <submittedName>
        <fullName evidence="1">Head tail connector</fullName>
    </submittedName>
</protein>
<organism evidence="1">
    <name type="scientific">Siphoviridae sp. ctcC24</name>
    <dbReference type="NCBI Taxonomy" id="2825570"/>
    <lineage>
        <taxon>Viruses</taxon>
        <taxon>Duplodnaviria</taxon>
        <taxon>Heunggongvirae</taxon>
        <taxon>Uroviricota</taxon>
        <taxon>Caudoviricetes</taxon>
    </lineage>
</organism>
<sequence length="98" mass="10802">MRLSEIKPDNLVVFARLGETIDDVADKEVLQPILTAAQQYVLTYTGLDKTAADAHEDLTVAALVLAADMYENRIFSVESRKINPIAASIMNMHSVNLL</sequence>
<dbReference type="NCBIfam" id="TIGR01560">
    <property type="entry name" value="put_DNA_pack"/>
    <property type="match status" value="1"/>
</dbReference>
<evidence type="ECO:0000313" key="1">
    <source>
        <dbReference type="EMBL" id="DAE12854.1"/>
    </source>
</evidence>
<reference evidence="1" key="1">
    <citation type="journal article" date="2021" name="Proc. Natl. Acad. Sci. U.S.A.">
        <title>A Catalog of Tens of Thousands of Viruses from Human Metagenomes Reveals Hidden Associations with Chronic Diseases.</title>
        <authorList>
            <person name="Tisza M.J."/>
            <person name="Buck C.B."/>
        </authorList>
    </citation>
    <scope>NUCLEOTIDE SEQUENCE</scope>
    <source>
        <strain evidence="1">Ctcc24</strain>
    </source>
</reference>
<name>A0A8S5Q0K2_9CAUD</name>
<dbReference type="CDD" id="cd08054">
    <property type="entry name" value="gp6"/>
    <property type="match status" value="1"/>
</dbReference>
<dbReference type="EMBL" id="BK015559">
    <property type="protein sequence ID" value="DAE12854.1"/>
    <property type="molecule type" value="Genomic_DNA"/>
</dbReference>
<proteinExistence type="predicted"/>